<protein>
    <submittedName>
        <fullName evidence="2">Uncharacterized protein</fullName>
    </submittedName>
</protein>
<dbReference type="AlphaFoldDB" id="A0A6G0XJC4"/>
<feature type="transmembrane region" description="Helical" evidence="1">
    <location>
        <begin position="369"/>
        <end position="392"/>
    </location>
</feature>
<comment type="caution">
    <text evidence="2">The sequence shown here is derived from an EMBL/GenBank/DDBJ whole genome shotgun (WGS) entry which is preliminary data.</text>
</comment>
<gene>
    <name evidence="2" type="ORF">Ae201684_004261</name>
</gene>
<name>A0A6G0XJC4_9STRA</name>
<evidence type="ECO:0000313" key="3">
    <source>
        <dbReference type="Proteomes" id="UP000481153"/>
    </source>
</evidence>
<organism evidence="2 3">
    <name type="scientific">Aphanomyces euteiches</name>
    <dbReference type="NCBI Taxonomy" id="100861"/>
    <lineage>
        <taxon>Eukaryota</taxon>
        <taxon>Sar</taxon>
        <taxon>Stramenopiles</taxon>
        <taxon>Oomycota</taxon>
        <taxon>Saprolegniomycetes</taxon>
        <taxon>Saprolegniales</taxon>
        <taxon>Verrucalvaceae</taxon>
        <taxon>Aphanomyces</taxon>
    </lineage>
</organism>
<proteinExistence type="predicted"/>
<evidence type="ECO:0000313" key="2">
    <source>
        <dbReference type="EMBL" id="KAF0740260.1"/>
    </source>
</evidence>
<feature type="transmembrane region" description="Helical" evidence="1">
    <location>
        <begin position="465"/>
        <end position="486"/>
    </location>
</feature>
<accession>A0A6G0XJC4</accession>
<dbReference type="EMBL" id="VJMJ01000053">
    <property type="protein sequence ID" value="KAF0740260.1"/>
    <property type="molecule type" value="Genomic_DNA"/>
</dbReference>
<keyword evidence="1" id="KW-0812">Transmembrane</keyword>
<feature type="transmembrane region" description="Helical" evidence="1">
    <location>
        <begin position="95"/>
        <end position="112"/>
    </location>
</feature>
<feature type="transmembrane region" description="Helical" evidence="1">
    <location>
        <begin position="237"/>
        <end position="258"/>
    </location>
</feature>
<feature type="transmembrane region" description="Helical" evidence="1">
    <location>
        <begin position="515"/>
        <end position="533"/>
    </location>
</feature>
<dbReference type="VEuPathDB" id="FungiDB:AeMF1_016749"/>
<feature type="transmembrane region" description="Helical" evidence="1">
    <location>
        <begin position="188"/>
        <end position="205"/>
    </location>
</feature>
<reference evidence="2 3" key="1">
    <citation type="submission" date="2019-07" db="EMBL/GenBank/DDBJ databases">
        <title>Genomics analysis of Aphanomyces spp. identifies a new class of oomycete effector associated with host adaptation.</title>
        <authorList>
            <person name="Gaulin E."/>
        </authorList>
    </citation>
    <scope>NUCLEOTIDE SEQUENCE [LARGE SCALE GENOMIC DNA]</scope>
    <source>
        <strain evidence="2 3">ATCC 201684</strain>
    </source>
</reference>
<feature type="transmembrane region" description="Helical" evidence="1">
    <location>
        <begin position="210"/>
        <end position="231"/>
    </location>
</feature>
<keyword evidence="1" id="KW-0472">Membrane</keyword>
<feature type="transmembrane region" description="Helical" evidence="1">
    <location>
        <begin position="669"/>
        <end position="690"/>
    </location>
</feature>
<dbReference type="Proteomes" id="UP000481153">
    <property type="component" value="Unassembled WGS sequence"/>
</dbReference>
<keyword evidence="3" id="KW-1185">Reference proteome</keyword>
<sequence>MTQVLDRVKAAVLVVPKEVTWHAALTEILQANEEPRHDVVDMSVAARWAQERAFVQKQFEKCLEQVSMDPNLLFFNEPYETQYVSFMNAVNRSRVRLCFSVGAAASAILFWYEARYLELYDADKNDKLTLAQEHTLYWLSFGLIVPTFAFGFALSFLPVGKTRLESLASSVYMIVAMAFITKKCVQEAKGPIYPLVILLIPLFNVTRTRFAITCVVGWFIVLVFFIVNLSAGPDPTSSTVFTTLNYSMSVVAGMVSSYQKEILKRRNFTLGLNFSGAPSDASSRIHNPYYAKELLCHRWSQSFKHKDVERRFFRYWYLLDRHPYENPNAGILHMDVYVSLRYPLAGVCLNQVVLLLQDVINLYKTPTQYIALGFRVGCIMPAYMFLFSAIYFMSRTYAKEWLAANQAPPPQAADDAAKRTTDSISITTVVVKSKDAMKNQAKKAANKVKDGLVETQKGYSRTIQALTGMVLLFHVYLTGTLVYVIARNIGVKDVYFMGFLNTMMAAHRSSFRPRFMLSATVTLVACIGFLVGTRTVLPRRTLIEYSCYITVVQILGMIVSYEEENLRRSFFIKKSLRSLEFKAWLSSLVKIQVWIRKRMIKRALEAKARIRALERVQTNPSAANRKSILDRPLEVVDIHKNLRDLQTHLNKDNKVVTSASAKLSQASRYGVYSTCVSVLIAIGQVSFFLAKQ</sequence>
<keyword evidence="1" id="KW-1133">Transmembrane helix</keyword>
<feature type="transmembrane region" description="Helical" evidence="1">
    <location>
        <begin position="164"/>
        <end position="182"/>
    </location>
</feature>
<feature type="transmembrane region" description="Helical" evidence="1">
    <location>
        <begin position="136"/>
        <end position="157"/>
    </location>
</feature>
<feature type="transmembrane region" description="Helical" evidence="1">
    <location>
        <begin position="342"/>
        <end position="363"/>
    </location>
</feature>
<evidence type="ECO:0000256" key="1">
    <source>
        <dbReference type="SAM" id="Phobius"/>
    </source>
</evidence>